<accession>A0A4R2LFP8</accession>
<sequence length="226" mass="25846">MGQINDSFTQRLTPKMAIIVYNSNDNHYYLEEREIREGRMCAGVPLTEKKIADIMDTLAKSDGVELVHGRIPECLLYADSRAGHEKYVWYKKPEKHRLYFSKNLGIEDGEMWVPGLVWVLKNGGLSMYAYKGRKPGKLYRAPFFNVYPDYVCLGSAKAEAPKEMTYEAIIAYYEELFWNSAFSHLGGDNPVKGNLSVITKNCIKTGCRFPEEELVPVKVKLEDLLK</sequence>
<comment type="caution">
    <text evidence="1">The sequence shown here is derived from an EMBL/GenBank/DDBJ whole genome shotgun (WGS) entry which is preliminary data.</text>
</comment>
<gene>
    <name evidence="1" type="ORF">EV202_13024</name>
</gene>
<organism evidence="1 2">
    <name type="scientific">Prevotella heparinolytica</name>
    <dbReference type="NCBI Taxonomy" id="28113"/>
    <lineage>
        <taxon>Bacteria</taxon>
        <taxon>Pseudomonadati</taxon>
        <taxon>Bacteroidota</taxon>
        <taxon>Bacteroidia</taxon>
        <taxon>Bacteroidales</taxon>
        <taxon>Bacteroidaceae</taxon>
        <taxon>Bacteroides</taxon>
    </lineage>
</organism>
<dbReference type="EMBL" id="SLXB01000030">
    <property type="protein sequence ID" value="TCO87673.1"/>
    <property type="molecule type" value="Genomic_DNA"/>
</dbReference>
<dbReference type="InterPro" id="IPR032787">
    <property type="entry name" value="Prok-E2_D"/>
</dbReference>
<proteinExistence type="predicted"/>
<dbReference type="Pfam" id="PF14460">
    <property type="entry name" value="Prok-E2_D"/>
    <property type="match status" value="1"/>
</dbReference>
<dbReference type="RefSeq" id="WP_131927367.1">
    <property type="nucleotide sequence ID" value="NZ_CAUSQV010000006.1"/>
</dbReference>
<evidence type="ECO:0000313" key="1">
    <source>
        <dbReference type="EMBL" id="TCO87673.1"/>
    </source>
</evidence>
<dbReference type="AlphaFoldDB" id="A0A4R2LFP8"/>
<name>A0A4R2LFP8_9BACE</name>
<reference evidence="1 2" key="1">
    <citation type="submission" date="2019-03" db="EMBL/GenBank/DDBJ databases">
        <title>Genomic Encyclopedia of Type Strains, Phase IV (KMG-IV): sequencing the most valuable type-strain genomes for metagenomic binning, comparative biology and taxonomic classification.</title>
        <authorList>
            <person name="Goeker M."/>
        </authorList>
    </citation>
    <scope>NUCLEOTIDE SEQUENCE [LARGE SCALE GENOMIC DNA]</scope>
    <source>
        <strain evidence="1 2">DSM 23917</strain>
    </source>
</reference>
<dbReference type="Proteomes" id="UP000295600">
    <property type="component" value="Unassembled WGS sequence"/>
</dbReference>
<evidence type="ECO:0000313" key="2">
    <source>
        <dbReference type="Proteomes" id="UP000295600"/>
    </source>
</evidence>
<protein>
    <submittedName>
        <fullName evidence="1">PRTRC genetic system protein B</fullName>
    </submittedName>
</protein>